<evidence type="ECO:0000313" key="2">
    <source>
        <dbReference type="Proteomes" id="UP000515146"/>
    </source>
</evidence>
<feature type="compositionally biased region" description="Basic residues" evidence="1">
    <location>
        <begin position="25"/>
        <end position="47"/>
    </location>
</feature>
<evidence type="ECO:0000313" key="3">
    <source>
        <dbReference type="RefSeq" id="XP_027196513.1"/>
    </source>
</evidence>
<dbReference type="Proteomes" id="UP000515146">
    <property type="component" value="Unplaced"/>
</dbReference>
<reference evidence="3" key="1">
    <citation type="submission" date="2025-08" db="UniProtKB">
        <authorList>
            <consortium name="RefSeq"/>
        </authorList>
    </citation>
    <scope>IDENTIFICATION</scope>
    <source>
        <strain evidence="3">Airmid</strain>
    </source>
</reference>
<feature type="region of interest" description="Disordered" evidence="1">
    <location>
        <begin position="1"/>
        <end position="47"/>
    </location>
</feature>
<keyword evidence="2" id="KW-1185">Reference proteome</keyword>
<sequence length="113" mass="13111">MNGKKLKNFNEKSIMTTSTSGKESNRHHRHHQQKQRRHNNNNHHHHLYNSYSVDHCCSITKLDNRKIDSTAKTTSPTTSTKLPNYHHNLKMSSESDINLALNQQNHQCKPDSS</sequence>
<proteinExistence type="predicted"/>
<evidence type="ECO:0000256" key="1">
    <source>
        <dbReference type="SAM" id="MobiDB-lite"/>
    </source>
</evidence>
<dbReference type="InParanoid" id="A0A6P6XU91"/>
<gene>
    <name evidence="3" type="primary">LOC113790999</name>
</gene>
<dbReference type="KEGG" id="dpte:113790999"/>
<name>A0A6P6XU91_DERPT</name>
<accession>A0A6P6XU91</accession>
<feature type="region of interest" description="Disordered" evidence="1">
    <location>
        <begin position="68"/>
        <end position="98"/>
    </location>
</feature>
<feature type="non-terminal residue" evidence="3">
    <location>
        <position position="113"/>
    </location>
</feature>
<dbReference type="OrthoDB" id="10640443at2759"/>
<protein>
    <submittedName>
        <fullName evidence="3">Uncharacterized protein LOC113790999</fullName>
    </submittedName>
</protein>
<feature type="compositionally biased region" description="Low complexity" evidence="1">
    <location>
        <begin position="70"/>
        <end position="81"/>
    </location>
</feature>
<feature type="compositionally biased region" description="Polar residues" evidence="1">
    <location>
        <begin position="11"/>
        <end position="22"/>
    </location>
</feature>
<dbReference type="AlphaFoldDB" id="A0A6P6XU91"/>
<organism evidence="2 3">
    <name type="scientific">Dermatophagoides pteronyssinus</name>
    <name type="common">European house dust mite</name>
    <dbReference type="NCBI Taxonomy" id="6956"/>
    <lineage>
        <taxon>Eukaryota</taxon>
        <taxon>Metazoa</taxon>
        <taxon>Ecdysozoa</taxon>
        <taxon>Arthropoda</taxon>
        <taxon>Chelicerata</taxon>
        <taxon>Arachnida</taxon>
        <taxon>Acari</taxon>
        <taxon>Acariformes</taxon>
        <taxon>Sarcoptiformes</taxon>
        <taxon>Astigmata</taxon>
        <taxon>Psoroptidia</taxon>
        <taxon>Analgoidea</taxon>
        <taxon>Pyroglyphidae</taxon>
        <taxon>Dermatophagoidinae</taxon>
        <taxon>Dermatophagoides</taxon>
    </lineage>
</organism>
<dbReference type="RefSeq" id="XP_027196513.1">
    <property type="nucleotide sequence ID" value="XM_027340712.1"/>
</dbReference>